<dbReference type="SUPFAM" id="SSF48008">
    <property type="entry name" value="GntR ligand-binding domain-like"/>
    <property type="match status" value="1"/>
</dbReference>
<dbReference type="Proteomes" id="UP000606921">
    <property type="component" value="Unassembled WGS sequence"/>
</dbReference>
<dbReference type="InterPro" id="IPR036388">
    <property type="entry name" value="WH-like_DNA-bd_sf"/>
</dbReference>
<organism evidence="5 6">
    <name type="scientific">Pseudorhizobium endolithicum</name>
    <dbReference type="NCBI Taxonomy" id="1191678"/>
    <lineage>
        <taxon>Bacteria</taxon>
        <taxon>Pseudomonadati</taxon>
        <taxon>Pseudomonadota</taxon>
        <taxon>Alphaproteobacteria</taxon>
        <taxon>Hyphomicrobiales</taxon>
        <taxon>Rhizobiaceae</taxon>
        <taxon>Rhizobium/Agrobacterium group</taxon>
        <taxon>Pseudorhizobium</taxon>
    </lineage>
</organism>
<comment type="caution">
    <text evidence="5">The sequence shown here is derived from an EMBL/GenBank/DDBJ whole genome shotgun (WGS) entry which is preliminary data.</text>
</comment>
<keyword evidence="2" id="KW-0238">DNA-binding</keyword>
<keyword evidence="3" id="KW-0804">Transcription</keyword>
<proteinExistence type="predicted"/>
<dbReference type="PROSITE" id="PS50949">
    <property type="entry name" value="HTH_GNTR"/>
    <property type="match status" value="1"/>
</dbReference>
<evidence type="ECO:0000256" key="2">
    <source>
        <dbReference type="ARBA" id="ARBA00023125"/>
    </source>
</evidence>
<protein>
    <submittedName>
        <fullName evidence="5">GntR family transcriptional regulator</fullName>
    </submittedName>
</protein>
<reference evidence="5 6" key="1">
    <citation type="submission" date="2020-11" db="EMBL/GenBank/DDBJ databases">
        <authorList>
            <person name="Lassalle F."/>
        </authorList>
    </citation>
    <scope>NUCLEOTIDE SEQUENCE [LARGE SCALE GENOMIC DNA]</scope>
    <source>
        <strain evidence="5 6">JC140</strain>
    </source>
</reference>
<dbReference type="Gene3D" id="1.10.10.10">
    <property type="entry name" value="Winged helix-like DNA-binding domain superfamily/Winged helix DNA-binding domain"/>
    <property type="match status" value="1"/>
</dbReference>
<dbReference type="InterPro" id="IPR000524">
    <property type="entry name" value="Tscrpt_reg_HTH_GntR"/>
</dbReference>
<dbReference type="PANTHER" id="PTHR43537:SF6">
    <property type="entry name" value="HTH-TYPE TRANSCRIPTIONAL REPRESSOR RSPR"/>
    <property type="match status" value="1"/>
</dbReference>
<dbReference type="SMART" id="SM00345">
    <property type="entry name" value="HTH_GNTR"/>
    <property type="match status" value="1"/>
</dbReference>
<dbReference type="SMART" id="SM00895">
    <property type="entry name" value="FCD"/>
    <property type="match status" value="1"/>
</dbReference>
<feature type="domain" description="HTH gntR-type" evidence="4">
    <location>
        <begin position="20"/>
        <end position="87"/>
    </location>
</feature>
<evidence type="ECO:0000313" key="6">
    <source>
        <dbReference type="Proteomes" id="UP000606921"/>
    </source>
</evidence>
<dbReference type="CDD" id="cd07377">
    <property type="entry name" value="WHTH_GntR"/>
    <property type="match status" value="1"/>
</dbReference>
<dbReference type="Gene3D" id="1.20.120.530">
    <property type="entry name" value="GntR ligand-binding domain-like"/>
    <property type="match status" value="1"/>
</dbReference>
<dbReference type="Pfam" id="PF00392">
    <property type="entry name" value="GntR"/>
    <property type="match status" value="1"/>
</dbReference>
<dbReference type="PANTHER" id="PTHR43537">
    <property type="entry name" value="TRANSCRIPTIONAL REGULATOR, GNTR FAMILY"/>
    <property type="match status" value="1"/>
</dbReference>
<dbReference type="EMBL" id="CABFWF030000010">
    <property type="protein sequence ID" value="CAD7032316.1"/>
    <property type="molecule type" value="Genomic_DNA"/>
</dbReference>
<dbReference type="PRINTS" id="PR00035">
    <property type="entry name" value="HTHGNTR"/>
</dbReference>
<gene>
    <name evidence="5" type="ORF">REJC140_03037</name>
</gene>
<name>A0ABM8PIQ5_9HYPH</name>
<evidence type="ECO:0000256" key="3">
    <source>
        <dbReference type="ARBA" id="ARBA00023163"/>
    </source>
</evidence>
<dbReference type="InterPro" id="IPR011711">
    <property type="entry name" value="GntR_C"/>
</dbReference>
<evidence type="ECO:0000259" key="4">
    <source>
        <dbReference type="PROSITE" id="PS50949"/>
    </source>
</evidence>
<evidence type="ECO:0000256" key="1">
    <source>
        <dbReference type="ARBA" id="ARBA00023015"/>
    </source>
</evidence>
<evidence type="ECO:0000313" key="5">
    <source>
        <dbReference type="EMBL" id="CAD7032316.1"/>
    </source>
</evidence>
<dbReference type="Pfam" id="PF07729">
    <property type="entry name" value="FCD"/>
    <property type="match status" value="1"/>
</dbReference>
<dbReference type="SUPFAM" id="SSF46785">
    <property type="entry name" value="Winged helix' DNA-binding domain"/>
    <property type="match status" value="1"/>
</dbReference>
<keyword evidence="6" id="KW-1185">Reference proteome</keyword>
<sequence length="236" mass="26486">MMTGFDFATLPNQTPLARPSSVGARVYELLRNAIVQLQLRPGHALSEAELAGHLGVSRQPVREAFIKLSEAGLVEIRPQRGTFVRLISKREVENAQFLREAIEVAIVRKAAGQASTERIGELREIVEQQRKTALKGDHSGFLRLDELFHQVIAASVGCDDAWRVLDSLKAQMDRVRYLSLPNATPIEIIIEQHSKILDAVEAKAPDKAETAMHEHLREILKSLPMLAEEKYDYFTE</sequence>
<accession>A0ABM8PIQ5</accession>
<dbReference type="InterPro" id="IPR008920">
    <property type="entry name" value="TF_FadR/GntR_C"/>
</dbReference>
<dbReference type="InterPro" id="IPR036390">
    <property type="entry name" value="WH_DNA-bd_sf"/>
</dbReference>
<keyword evidence="1" id="KW-0805">Transcription regulation</keyword>